<comment type="caution">
    <text evidence="1">The sequence shown here is derived from an EMBL/GenBank/DDBJ whole genome shotgun (WGS) entry which is preliminary data.</text>
</comment>
<sequence length="90" mass="10330">MAKSSSFKPELQQQSSINEELDKIENFFQQLQRPKNLNEIRDRTEKFCQQHSERKIILITSGGTTVPMEHNTVRFIDNFSAGTRGSASVE</sequence>
<dbReference type="EMBL" id="MUJZ01055848">
    <property type="protein sequence ID" value="OTF72513.1"/>
    <property type="molecule type" value="Genomic_DNA"/>
</dbReference>
<keyword evidence="2" id="KW-1185">Reference proteome</keyword>
<protein>
    <recommendedName>
        <fullName evidence="3">DNA/pantothenate metabolism flavoprotein C-terminal domain-containing protein</fullName>
    </recommendedName>
</protein>
<organism evidence="1 2">
    <name type="scientific">Euroglyphus maynei</name>
    <name type="common">Mayne's house dust mite</name>
    <dbReference type="NCBI Taxonomy" id="6958"/>
    <lineage>
        <taxon>Eukaryota</taxon>
        <taxon>Metazoa</taxon>
        <taxon>Ecdysozoa</taxon>
        <taxon>Arthropoda</taxon>
        <taxon>Chelicerata</taxon>
        <taxon>Arachnida</taxon>
        <taxon>Acari</taxon>
        <taxon>Acariformes</taxon>
        <taxon>Sarcoptiformes</taxon>
        <taxon>Astigmata</taxon>
        <taxon>Psoroptidia</taxon>
        <taxon>Analgoidea</taxon>
        <taxon>Pyroglyphidae</taxon>
        <taxon>Pyroglyphinae</taxon>
        <taxon>Euroglyphus</taxon>
    </lineage>
</organism>
<dbReference type="OrthoDB" id="70224at2759"/>
<dbReference type="InterPro" id="IPR035929">
    <property type="entry name" value="CoaB-like_sf"/>
</dbReference>
<dbReference type="AlphaFoldDB" id="A0A1Y3AY07"/>
<evidence type="ECO:0000313" key="2">
    <source>
        <dbReference type="Proteomes" id="UP000194236"/>
    </source>
</evidence>
<name>A0A1Y3AY07_EURMA</name>
<dbReference type="Proteomes" id="UP000194236">
    <property type="component" value="Unassembled WGS sequence"/>
</dbReference>
<evidence type="ECO:0000313" key="1">
    <source>
        <dbReference type="EMBL" id="OTF72513.1"/>
    </source>
</evidence>
<accession>A0A1Y3AY07</accession>
<dbReference type="Gene3D" id="3.40.50.10300">
    <property type="entry name" value="CoaB-like"/>
    <property type="match status" value="1"/>
</dbReference>
<evidence type="ECO:0008006" key="3">
    <source>
        <dbReference type="Google" id="ProtNLM"/>
    </source>
</evidence>
<gene>
    <name evidence="1" type="ORF">BLA29_009374</name>
</gene>
<reference evidence="1 2" key="1">
    <citation type="submission" date="2017-03" db="EMBL/GenBank/DDBJ databases">
        <title>Genome Survey of Euroglyphus maynei.</title>
        <authorList>
            <person name="Arlian L.G."/>
            <person name="Morgan M.S."/>
            <person name="Rider S.D."/>
        </authorList>
    </citation>
    <scope>NUCLEOTIDE SEQUENCE [LARGE SCALE GENOMIC DNA]</scope>
    <source>
        <strain evidence="1">Arlian Lab</strain>
        <tissue evidence="1">Whole body</tissue>
    </source>
</reference>
<dbReference type="SUPFAM" id="SSF102645">
    <property type="entry name" value="CoaB-like"/>
    <property type="match status" value="1"/>
</dbReference>
<proteinExistence type="predicted"/>